<evidence type="ECO:0000259" key="1">
    <source>
        <dbReference type="SMART" id="SM01100"/>
    </source>
</evidence>
<gene>
    <name evidence="2" type="primary">TTPAL</name>
    <name evidence="2" type="ORF">TNCV_1330211</name>
</gene>
<evidence type="ECO:0000313" key="2">
    <source>
        <dbReference type="EMBL" id="GFX87487.1"/>
    </source>
</evidence>
<dbReference type="InterPro" id="IPR036273">
    <property type="entry name" value="CRAL/TRIO_N_dom_sf"/>
</dbReference>
<organism evidence="2 3">
    <name type="scientific">Trichonephila clavipes</name>
    <name type="common">Golden silk orbweaver</name>
    <name type="synonym">Nephila clavipes</name>
    <dbReference type="NCBI Taxonomy" id="2585209"/>
    <lineage>
        <taxon>Eukaryota</taxon>
        <taxon>Metazoa</taxon>
        <taxon>Ecdysozoa</taxon>
        <taxon>Arthropoda</taxon>
        <taxon>Chelicerata</taxon>
        <taxon>Arachnida</taxon>
        <taxon>Araneae</taxon>
        <taxon>Araneomorphae</taxon>
        <taxon>Entelegynae</taxon>
        <taxon>Araneoidea</taxon>
        <taxon>Nephilidae</taxon>
        <taxon>Trichonephila</taxon>
    </lineage>
</organism>
<dbReference type="InterPro" id="IPR011074">
    <property type="entry name" value="CRAL/TRIO_N_dom"/>
</dbReference>
<dbReference type="GO" id="GO:1902936">
    <property type="term" value="F:phosphatidylinositol bisphosphate binding"/>
    <property type="evidence" value="ECO:0007669"/>
    <property type="project" value="TreeGrafter"/>
</dbReference>
<dbReference type="EMBL" id="BMAU01021035">
    <property type="protein sequence ID" value="GFX87487.1"/>
    <property type="molecule type" value="Genomic_DNA"/>
</dbReference>
<dbReference type="Gene3D" id="3.40.525.10">
    <property type="entry name" value="CRAL-TRIO lipid binding domain"/>
    <property type="match status" value="1"/>
</dbReference>
<evidence type="ECO:0000313" key="3">
    <source>
        <dbReference type="Proteomes" id="UP000887159"/>
    </source>
</evidence>
<dbReference type="GO" id="GO:0016020">
    <property type="term" value="C:membrane"/>
    <property type="evidence" value="ECO:0007669"/>
    <property type="project" value="TreeGrafter"/>
</dbReference>
<dbReference type="Gene3D" id="1.10.8.20">
    <property type="entry name" value="N-terminal domain of phosphatidylinositol transfer protein sec14p"/>
    <property type="match status" value="1"/>
</dbReference>
<comment type="caution">
    <text evidence="2">The sequence shown here is derived from an EMBL/GenBank/DDBJ whole genome shotgun (WGS) entry which is preliminary data.</text>
</comment>
<keyword evidence="3" id="KW-1185">Reference proteome</keyword>
<name>A0A8X6R7W6_TRICX</name>
<dbReference type="SUPFAM" id="SSF46938">
    <property type="entry name" value="CRAL/TRIO N-terminal domain"/>
    <property type="match status" value="1"/>
</dbReference>
<proteinExistence type="predicted"/>
<sequence length="254" mass="29884">MAAKYEERMKAKGFLPYYLDILPAKFIQKAKVELGETDEIRGPALEQFRKRILEDKKLKCLTDDKFLIQFLRTRKYDVDNAMGLLHNYFNLITSYPDFFETLDKEKMYKLASSNFINILPFRDNDGCLVVTIKMENWDPDDINVQVLFSTVTAVFFCLEIYPANQICGIRIIFDAKNYSLKHLRCIVPRYIPLTAKALRIHFHGDNMKGVHKFIPKEVLSYEYAGDCTSYNDYLVKEVDKIYDRFTMMIKTFFS</sequence>
<dbReference type="SMART" id="SM01100">
    <property type="entry name" value="CRAL_TRIO_N"/>
    <property type="match status" value="1"/>
</dbReference>
<accession>A0A8X6R7W6</accession>
<dbReference type="PRINTS" id="PR00180">
    <property type="entry name" value="CRETINALDHBP"/>
</dbReference>
<dbReference type="SUPFAM" id="SSF52087">
    <property type="entry name" value="CRAL/TRIO domain"/>
    <property type="match status" value="1"/>
</dbReference>
<dbReference type="CDD" id="cd00170">
    <property type="entry name" value="SEC14"/>
    <property type="match status" value="1"/>
</dbReference>
<dbReference type="Proteomes" id="UP000887159">
    <property type="component" value="Unassembled WGS sequence"/>
</dbReference>
<dbReference type="InterPro" id="IPR036865">
    <property type="entry name" value="CRAL-TRIO_dom_sf"/>
</dbReference>
<dbReference type="AlphaFoldDB" id="A0A8X6R7W6"/>
<dbReference type="PANTHER" id="PTHR10174">
    <property type="entry name" value="ALPHA-TOCOPHEROL TRANSFER PROTEIN-RELATED"/>
    <property type="match status" value="1"/>
</dbReference>
<reference evidence="2" key="1">
    <citation type="submission" date="2020-08" db="EMBL/GenBank/DDBJ databases">
        <title>Multicomponent nature underlies the extraordinary mechanical properties of spider dragline silk.</title>
        <authorList>
            <person name="Kono N."/>
            <person name="Nakamura H."/>
            <person name="Mori M."/>
            <person name="Yoshida Y."/>
            <person name="Ohtoshi R."/>
            <person name="Malay A.D."/>
            <person name="Moran D.A.P."/>
            <person name="Tomita M."/>
            <person name="Numata K."/>
            <person name="Arakawa K."/>
        </authorList>
    </citation>
    <scope>NUCLEOTIDE SEQUENCE</scope>
</reference>
<dbReference type="Pfam" id="PF00650">
    <property type="entry name" value="CRAL_TRIO"/>
    <property type="match status" value="1"/>
</dbReference>
<dbReference type="PANTHER" id="PTHR10174:SF130">
    <property type="entry name" value="ALPHA-TOCOPHEROL TRANSFER PROTEIN-LIKE"/>
    <property type="match status" value="1"/>
</dbReference>
<protein>
    <submittedName>
        <fullName evidence="2">Alpha-tocopherol transfer protein-like</fullName>
    </submittedName>
</protein>
<dbReference type="InterPro" id="IPR001251">
    <property type="entry name" value="CRAL-TRIO_dom"/>
</dbReference>
<feature type="domain" description="CRAL/TRIO N-terminal" evidence="1">
    <location>
        <begin position="63"/>
        <end position="88"/>
    </location>
</feature>